<sequence>MTRSDDPGPDGPWDERTLLLTMLRYVQETAVFKVQGLDEDKARHAPIETSPLTTPAALLNHLRWVERSWVNADLFGGEDDGPWTEEDPDAELRQGLELPLDEVIRLYEEEAARTRAVFETVDLDMVMQGKQSRDIPLTARWILLHLIEETARHNGHLDLLREMADGSVGD</sequence>
<evidence type="ECO:0000313" key="1">
    <source>
        <dbReference type="EMBL" id="KAA1397378.1"/>
    </source>
</evidence>
<dbReference type="Pfam" id="PF04978">
    <property type="entry name" value="MST"/>
    <property type="match status" value="1"/>
</dbReference>
<keyword evidence="2" id="KW-1185">Reference proteome</keyword>
<name>A0A5M4FDT6_9ACTN</name>
<dbReference type="EMBL" id="SDPQ02000002">
    <property type="protein sequence ID" value="KAA1397378.1"/>
    <property type="molecule type" value="Genomic_DNA"/>
</dbReference>
<dbReference type="OrthoDB" id="4548523at2"/>
<gene>
    <name evidence="1" type="ORF">ESP70_008295</name>
</gene>
<dbReference type="AlphaFoldDB" id="A0A5M4FDT6"/>
<dbReference type="Gene3D" id="1.20.120.450">
    <property type="entry name" value="dinb family like domain"/>
    <property type="match status" value="1"/>
</dbReference>
<dbReference type="RefSeq" id="WP_149688831.1">
    <property type="nucleotide sequence ID" value="NZ_SDPQ02000002.1"/>
</dbReference>
<dbReference type="InterPro" id="IPR034660">
    <property type="entry name" value="DinB/YfiT-like"/>
</dbReference>
<proteinExistence type="predicted"/>
<reference evidence="1" key="1">
    <citation type="submission" date="2019-09" db="EMBL/GenBank/DDBJ databases">
        <authorList>
            <person name="Li J."/>
        </authorList>
    </citation>
    <scope>NUCLEOTIDE SEQUENCE [LARGE SCALE GENOMIC DNA]</scope>
    <source>
        <strain evidence="1">JCM 14732</strain>
    </source>
</reference>
<dbReference type="InterPro" id="IPR007061">
    <property type="entry name" value="MST-like"/>
</dbReference>
<organism evidence="1 2">
    <name type="scientific">Aeromicrobium ginsengisoli</name>
    <dbReference type="NCBI Taxonomy" id="363867"/>
    <lineage>
        <taxon>Bacteria</taxon>
        <taxon>Bacillati</taxon>
        <taxon>Actinomycetota</taxon>
        <taxon>Actinomycetes</taxon>
        <taxon>Propionibacteriales</taxon>
        <taxon>Nocardioidaceae</taxon>
        <taxon>Aeromicrobium</taxon>
    </lineage>
</organism>
<comment type="caution">
    <text evidence="1">The sequence shown here is derived from an EMBL/GenBank/DDBJ whole genome shotgun (WGS) entry which is preliminary data.</text>
</comment>
<accession>A0A5M4FDT6</accession>
<dbReference type="Proteomes" id="UP000380867">
    <property type="component" value="Unassembled WGS sequence"/>
</dbReference>
<dbReference type="SUPFAM" id="SSF109854">
    <property type="entry name" value="DinB/YfiT-like putative metalloenzymes"/>
    <property type="match status" value="1"/>
</dbReference>
<protein>
    <submittedName>
        <fullName evidence="1">DinB family protein</fullName>
    </submittedName>
</protein>
<evidence type="ECO:0000313" key="2">
    <source>
        <dbReference type="Proteomes" id="UP000380867"/>
    </source>
</evidence>